<organism evidence="2 3">
    <name type="scientific">Dreissena polymorpha</name>
    <name type="common">Zebra mussel</name>
    <name type="synonym">Mytilus polymorpha</name>
    <dbReference type="NCBI Taxonomy" id="45954"/>
    <lineage>
        <taxon>Eukaryota</taxon>
        <taxon>Metazoa</taxon>
        <taxon>Spiralia</taxon>
        <taxon>Lophotrochozoa</taxon>
        <taxon>Mollusca</taxon>
        <taxon>Bivalvia</taxon>
        <taxon>Autobranchia</taxon>
        <taxon>Heteroconchia</taxon>
        <taxon>Euheterodonta</taxon>
        <taxon>Imparidentia</taxon>
        <taxon>Neoheterodontei</taxon>
        <taxon>Myida</taxon>
        <taxon>Dreissenoidea</taxon>
        <taxon>Dreissenidae</taxon>
        <taxon>Dreissena</taxon>
    </lineage>
</organism>
<name>A0A9D4I5N6_DREPO</name>
<reference evidence="2" key="1">
    <citation type="journal article" date="2019" name="bioRxiv">
        <title>The Genome of the Zebra Mussel, Dreissena polymorpha: A Resource for Invasive Species Research.</title>
        <authorList>
            <person name="McCartney M.A."/>
            <person name="Auch B."/>
            <person name="Kono T."/>
            <person name="Mallez S."/>
            <person name="Zhang Y."/>
            <person name="Obille A."/>
            <person name="Becker A."/>
            <person name="Abrahante J.E."/>
            <person name="Garbe J."/>
            <person name="Badalamenti J.P."/>
            <person name="Herman A."/>
            <person name="Mangelson H."/>
            <person name="Liachko I."/>
            <person name="Sullivan S."/>
            <person name="Sone E.D."/>
            <person name="Koren S."/>
            <person name="Silverstein K.A.T."/>
            <person name="Beckman K.B."/>
            <person name="Gohl D.M."/>
        </authorList>
    </citation>
    <scope>NUCLEOTIDE SEQUENCE</scope>
    <source>
        <strain evidence="2">Duluth1</strain>
        <tissue evidence="2">Whole animal</tissue>
    </source>
</reference>
<dbReference type="Proteomes" id="UP000828390">
    <property type="component" value="Unassembled WGS sequence"/>
</dbReference>
<evidence type="ECO:0000313" key="3">
    <source>
        <dbReference type="Proteomes" id="UP000828390"/>
    </source>
</evidence>
<evidence type="ECO:0000256" key="1">
    <source>
        <dbReference type="SAM" id="MobiDB-lite"/>
    </source>
</evidence>
<proteinExistence type="predicted"/>
<gene>
    <name evidence="2" type="ORF">DPMN_182706</name>
</gene>
<evidence type="ECO:0000313" key="2">
    <source>
        <dbReference type="EMBL" id="KAH3748268.1"/>
    </source>
</evidence>
<dbReference type="AlphaFoldDB" id="A0A9D4I5N6"/>
<reference evidence="2" key="2">
    <citation type="submission" date="2020-11" db="EMBL/GenBank/DDBJ databases">
        <authorList>
            <person name="McCartney M.A."/>
            <person name="Auch B."/>
            <person name="Kono T."/>
            <person name="Mallez S."/>
            <person name="Becker A."/>
            <person name="Gohl D.M."/>
            <person name="Silverstein K.A.T."/>
            <person name="Koren S."/>
            <person name="Bechman K.B."/>
            <person name="Herman A."/>
            <person name="Abrahante J.E."/>
            <person name="Garbe J."/>
        </authorList>
    </citation>
    <scope>NUCLEOTIDE SEQUENCE</scope>
    <source>
        <strain evidence="2">Duluth1</strain>
        <tissue evidence="2">Whole animal</tissue>
    </source>
</reference>
<protein>
    <submittedName>
        <fullName evidence="2">Uncharacterized protein</fullName>
    </submittedName>
</protein>
<sequence>MKERKAPGNKSTNTELYSGCEDNEGQGRLQATSQHTQSYILALQIMKDRAGSRQQVKEHRAIFLR</sequence>
<dbReference type="EMBL" id="JAIWYP010000010">
    <property type="protein sequence ID" value="KAH3748268.1"/>
    <property type="molecule type" value="Genomic_DNA"/>
</dbReference>
<accession>A0A9D4I5N6</accession>
<comment type="caution">
    <text evidence="2">The sequence shown here is derived from an EMBL/GenBank/DDBJ whole genome shotgun (WGS) entry which is preliminary data.</text>
</comment>
<keyword evidence="3" id="KW-1185">Reference proteome</keyword>
<feature type="region of interest" description="Disordered" evidence="1">
    <location>
        <begin position="1"/>
        <end position="32"/>
    </location>
</feature>